<accession>A0A0E3QNU6</accession>
<dbReference type="GeneID" id="24824074"/>
<evidence type="ECO:0008006" key="3">
    <source>
        <dbReference type="Google" id="ProtNLM"/>
    </source>
</evidence>
<dbReference type="Gene3D" id="3.40.50.2300">
    <property type="match status" value="1"/>
</dbReference>
<dbReference type="Pfam" id="PF09897">
    <property type="entry name" value="DUF2124"/>
    <property type="match status" value="1"/>
</dbReference>
<name>A0A0E3QNU6_METBA</name>
<organism evidence="1 2">
    <name type="scientific">Methanosarcina barkeri str. Wiesmoor</name>
    <dbReference type="NCBI Taxonomy" id="1434109"/>
    <lineage>
        <taxon>Archaea</taxon>
        <taxon>Methanobacteriati</taxon>
        <taxon>Methanobacteriota</taxon>
        <taxon>Stenosarchaea group</taxon>
        <taxon>Methanomicrobia</taxon>
        <taxon>Methanosarcinales</taxon>
        <taxon>Methanosarcinaceae</taxon>
        <taxon>Methanosarcina</taxon>
    </lineage>
</organism>
<dbReference type="RefSeq" id="WP_011307203.1">
    <property type="nucleotide sequence ID" value="NZ_CP009526.1"/>
</dbReference>
<evidence type="ECO:0000313" key="1">
    <source>
        <dbReference type="EMBL" id="AKB51768.1"/>
    </source>
</evidence>
<dbReference type="EMBL" id="CP009526">
    <property type="protein sequence ID" value="AKB51768.1"/>
    <property type="molecule type" value="Genomic_DNA"/>
</dbReference>
<dbReference type="HOGENOM" id="CLU_1682726_0_0_2"/>
<dbReference type="Proteomes" id="UP000033038">
    <property type="component" value="Chromosome"/>
</dbReference>
<sequence length="155" mass="16888">MPIVNTSQGVGGILNSFRGLVEGAKKITFVGTPGFCTPFAELIGFVVRDRELAFISSDNFEKARSIYMDREGMQLGDLTDKHADVVVLLGGLSMPKIGISPEKAKEVASNVLEGSENGKIIGVCFQSAFMQQKWDEIINFEYIINADLAVEVLQV</sequence>
<protein>
    <recommendedName>
        <fullName evidence="3">DUF2124 domain-containing protein</fullName>
    </recommendedName>
</protein>
<evidence type="ECO:0000313" key="2">
    <source>
        <dbReference type="Proteomes" id="UP000033038"/>
    </source>
</evidence>
<proteinExistence type="predicted"/>
<dbReference type="KEGG" id="mbw:MSBRW_2515"/>
<dbReference type="PATRIC" id="fig|1434109.4.peg.3270"/>
<dbReference type="PIRSF" id="PIRSF004962">
    <property type="entry name" value="UCP004962"/>
    <property type="match status" value="1"/>
</dbReference>
<gene>
    <name evidence="1" type="ORF">MSBRW_2515</name>
</gene>
<reference evidence="1 2" key="1">
    <citation type="submission" date="2014-07" db="EMBL/GenBank/DDBJ databases">
        <title>Methanogenic archaea and the global carbon cycle.</title>
        <authorList>
            <person name="Henriksen J.R."/>
            <person name="Luke J."/>
            <person name="Reinhart S."/>
            <person name="Benedict M.N."/>
            <person name="Youngblut N.D."/>
            <person name="Metcalf M.E."/>
            <person name="Whitaker R.J."/>
            <person name="Metcalf W.W."/>
        </authorList>
    </citation>
    <scope>NUCLEOTIDE SEQUENCE [LARGE SCALE GENOMIC DNA]</scope>
    <source>
        <strain evidence="1 2">Wiesmoor</strain>
    </source>
</reference>
<dbReference type="AlphaFoldDB" id="A0A0E3QNU6"/>
<dbReference type="InterPro" id="IPR009183">
    <property type="entry name" value="UCP004962"/>
</dbReference>